<dbReference type="Gene3D" id="3.40.50.410">
    <property type="entry name" value="von Willebrand factor, type A domain"/>
    <property type="match status" value="1"/>
</dbReference>
<dbReference type="InterPro" id="IPR018698">
    <property type="entry name" value="VWA-like_dom"/>
</dbReference>
<evidence type="ECO:0000313" key="5">
    <source>
        <dbReference type="Proteomes" id="UP000469325"/>
    </source>
</evidence>
<dbReference type="InterPro" id="IPR025154">
    <property type="entry name" value="Put_metallopeptidase_dom"/>
</dbReference>
<comment type="caution">
    <text evidence="4">The sequence shown here is derived from an EMBL/GenBank/DDBJ whole genome shotgun (WGS) entry which is preliminary data.</text>
</comment>
<dbReference type="Pfam" id="PF13203">
    <property type="entry name" value="DUF2201_N"/>
    <property type="match status" value="1"/>
</dbReference>
<dbReference type="PANTHER" id="PTHR38730:SF1">
    <property type="entry name" value="SLL7028 PROTEIN"/>
    <property type="match status" value="1"/>
</dbReference>
<evidence type="ECO:0000259" key="2">
    <source>
        <dbReference type="Pfam" id="PF09967"/>
    </source>
</evidence>
<dbReference type="PANTHER" id="PTHR38730">
    <property type="entry name" value="SLL7028 PROTEIN"/>
    <property type="match status" value="1"/>
</dbReference>
<reference evidence="4 5" key="1">
    <citation type="submission" date="2019-08" db="EMBL/GenBank/DDBJ databases">
        <title>In-depth cultivation of the pig gut microbiome towards novel bacterial diversity and tailored functional studies.</title>
        <authorList>
            <person name="Wylensek D."/>
            <person name="Hitch T.C.A."/>
            <person name="Clavel T."/>
        </authorList>
    </citation>
    <scope>NUCLEOTIDE SEQUENCE [LARGE SCALE GENOMIC DNA]</scope>
    <source>
        <strain evidence="4 5">CA-Schmier-601-WT-1</strain>
    </source>
</reference>
<dbReference type="Proteomes" id="UP000469325">
    <property type="component" value="Unassembled WGS sequence"/>
</dbReference>
<dbReference type="AlphaFoldDB" id="A0A6N7XCH5"/>
<dbReference type="Pfam" id="PF09967">
    <property type="entry name" value="DUF2201"/>
    <property type="match status" value="1"/>
</dbReference>
<feature type="domain" description="Putative metallopeptidase" evidence="3">
    <location>
        <begin position="434"/>
        <end position="735"/>
    </location>
</feature>
<evidence type="ECO:0000256" key="1">
    <source>
        <dbReference type="SAM" id="MobiDB-lite"/>
    </source>
</evidence>
<feature type="region of interest" description="Disordered" evidence="1">
    <location>
        <begin position="359"/>
        <end position="424"/>
    </location>
</feature>
<sequence>MGERDGIDVAEGLVAGARDALDAGDSGSFRSLVAQLSPRRDLVTATQAVDLLERAACLGGASDLDALWDAFDGDFAYPSFALCLALRHAREDVARDLLNRGVDLLGEVRVPHHCRGLLPPEGRLTRFALTRRSPTLFLNNMDPTLSTDVFGKAREGEQLEGAPFGGKTDLGSACDLVGRLAGEGLFDPVAFDDLFRAAAVRAWHALRHAGEIDEDVANTCLGLCSHMVDLRLSRGMGDDRFERIMSNLVVPRASRRMVEFVCRQEPEVFFRCLDERPWLRDDPALVSSLVSALRPSADERLNGRLLGILAAEGDMDGLRAVSAWPRTMGRQNVTRAMGLASEAGHAEAAAWLLGMLRRDEPDAPTTGETGRAEHPTAAMGGGENRVAAPLSPTATLSRAGEADVARDPSQGTEAAGGRPSVGSEERDALALQVLDLARSEVIASHPFLAGAVGLSPTTLAAIGLPFRTDGTSLLTDPDVLLRDFARSRMAPSHDYAHVLAHCLLLHPFVGRGVDPACWDLSCDLVAEDMARELMGQRPGERGQAVDEALDELASELGPSPSAERIYRRLVEGGFAGSRERWARVLLVDDHSAWHRAGDRDQDANGSGQGEREGASPQTGPHGQGEGRESEGGRDGKGQPNGTGAGQGASGEGDAGSKTGGEQPPDGSPAASTPTESELRAARERWERAGRSVRVDLQTLSRKQGTRLGGLVHQLEVSDHELVDYREFLRQFATSSEELHVSDDEFDYVFYTYGLSLYGDTPLIEPLEYRDERRIRDFVIVIDTSSSVTHEVVQAFVDATYDVLASESSFSQRVNVHIVQADQRVQSDTKITSLADLDRWRRQVKLRGLGGTDFRPAFRYVSELAGGGEFSDLAGLIYFTDGWGIYPTRMPPYKTAFVFYDEDHRPELVPPWAIQLTLRPGEFRSMSVY</sequence>
<gene>
    <name evidence="4" type="ORF">FYJ68_07985</name>
</gene>
<name>A0A6N7XCH5_9ACTN</name>
<feature type="compositionally biased region" description="Gly residues" evidence="1">
    <location>
        <begin position="638"/>
        <end position="653"/>
    </location>
</feature>
<keyword evidence="5" id="KW-1185">Reference proteome</keyword>
<accession>A0A6N7XCH5</accession>
<feature type="domain" description="VWA-like" evidence="2">
    <location>
        <begin position="778"/>
        <end position="917"/>
    </location>
</feature>
<dbReference type="InterPro" id="IPR036465">
    <property type="entry name" value="vWFA_dom_sf"/>
</dbReference>
<dbReference type="RefSeq" id="WP_154435687.1">
    <property type="nucleotide sequence ID" value="NZ_VUNC01000006.1"/>
</dbReference>
<dbReference type="CDD" id="cd00198">
    <property type="entry name" value="vWFA"/>
    <property type="match status" value="1"/>
</dbReference>
<feature type="compositionally biased region" description="Basic and acidic residues" evidence="1">
    <location>
        <begin position="624"/>
        <end position="636"/>
    </location>
</feature>
<feature type="region of interest" description="Disordered" evidence="1">
    <location>
        <begin position="595"/>
        <end position="686"/>
    </location>
</feature>
<evidence type="ECO:0000259" key="3">
    <source>
        <dbReference type="Pfam" id="PF13203"/>
    </source>
</evidence>
<protein>
    <recommendedName>
        <fullName evidence="6">VWA-like domain-containing protein</fullName>
    </recommendedName>
</protein>
<feature type="compositionally biased region" description="Basic and acidic residues" evidence="1">
    <location>
        <begin position="676"/>
        <end position="686"/>
    </location>
</feature>
<dbReference type="EMBL" id="VUNC01000006">
    <property type="protein sequence ID" value="MST73047.1"/>
    <property type="molecule type" value="Genomic_DNA"/>
</dbReference>
<dbReference type="SUPFAM" id="SSF53300">
    <property type="entry name" value="vWA-like"/>
    <property type="match status" value="1"/>
</dbReference>
<evidence type="ECO:0000313" key="4">
    <source>
        <dbReference type="EMBL" id="MST73047.1"/>
    </source>
</evidence>
<organism evidence="4 5">
    <name type="scientific">Olsenella porci</name>
    <dbReference type="NCBI Taxonomy" id="2652279"/>
    <lineage>
        <taxon>Bacteria</taxon>
        <taxon>Bacillati</taxon>
        <taxon>Actinomycetota</taxon>
        <taxon>Coriobacteriia</taxon>
        <taxon>Coriobacteriales</taxon>
        <taxon>Atopobiaceae</taxon>
        <taxon>Olsenella</taxon>
    </lineage>
</organism>
<evidence type="ECO:0008006" key="6">
    <source>
        <dbReference type="Google" id="ProtNLM"/>
    </source>
</evidence>
<proteinExistence type="predicted"/>